<evidence type="ECO:0000313" key="3">
    <source>
        <dbReference type="Proteomes" id="UP000324222"/>
    </source>
</evidence>
<name>A0A5B7F5G2_PORTR</name>
<reference evidence="2 3" key="1">
    <citation type="submission" date="2019-05" db="EMBL/GenBank/DDBJ databases">
        <title>Another draft genome of Portunus trituberculatus and its Hox gene families provides insights of decapod evolution.</title>
        <authorList>
            <person name="Jeong J.-H."/>
            <person name="Song I."/>
            <person name="Kim S."/>
            <person name="Choi T."/>
            <person name="Kim D."/>
            <person name="Ryu S."/>
            <person name="Kim W."/>
        </authorList>
    </citation>
    <scope>NUCLEOTIDE SEQUENCE [LARGE SCALE GENOMIC DNA]</scope>
    <source>
        <tissue evidence="2">Muscle</tissue>
    </source>
</reference>
<keyword evidence="1" id="KW-0732">Signal</keyword>
<proteinExistence type="predicted"/>
<keyword evidence="3" id="KW-1185">Reference proteome</keyword>
<dbReference type="EMBL" id="VSRR010005529">
    <property type="protein sequence ID" value="MPC42680.1"/>
    <property type="molecule type" value="Genomic_DNA"/>
</dbReference>
<accession>A0A5B7F5G2</accession>
<comment type="caution">
    <text evidence="2">The sequence shown here is derived from an EMBL/GenBank/DDBJ whole genome shotgun (WGS) entry which is preliminary data.</text>
</comment>
<protein>
    <submittedName>
        <fullName evidence="2">Uncharacterized protein</fullName>
    </submittedName>
</protein>
<evidence type="ECO:0000313" key="2">
    <source>
        <dbReference type="EMBL" id="MPC42680.1"/>
    </source>
</evidence>
<gene>
    <name evidence="2" type="ORF">E2C01_036307</name>
</gene>
<feature type="chain" id="PRO_5022820582" evidence="1">
    <location>
        <begin position="23"/>
        <end position="57"/>
    </location>
</feature>
<sequence length="57" mass="5880">MSSTSVLTTRLTNILAVAGVSCQSEGGQANSPSHPDTLILPFADPPSLATLFVIVPR</sequence>
<dbReference type="Proteomes" id="UP000324222">
    <property type="component" value="Unassembled WGS sequence"/>
</dbReference>
<dbReference type="AlphaFoldDB" id="A0A5B7F5G2"/>
<organism evidence="2 3">
    <name type="scientific">Portunus trituberculatus</name>
    <name type="common">Swimming crab</name>
    <name type="synonym">Neptunus trituberculatus</name>
    <dbReference type="NCBI Taxonomy" id="210409"/>
    <lineage>
        <taxon>Eukaryota</taxon>
        <taxon>Metazoa</taxon>
        <taxon>Ecdysozoa</taxon>
        <taxon>Arthropoda</taxon>
        <taxon>Crustacea</taxon>
        <taxon>Multicrustacea</taxon>
        <taxon>Malacostraca</taxon>
        <taxon>Eumalacostraca</taxon>
        <taxon>Eucarida</taxon>
        <taxon>Decapoda</taxon>
        <taxon>Pleocyemata</taxon>
        <taxon>Brachyura</taxon>
        <taxon>Eubrachyura</taxon>
        <taxon>Portunoidea</taxon>
        <taxon>Portunidae</taxon>
        <taxon>Portuninae</taxon>
        <taxon>Portunus</taxon>
    </lineage>
</organism>
<evidence type="ECO:0000256" key="1">
    <source>
        <dbReference type="SAM" id="SignalP"/>
    </source>
</evidence>
<feature type="signal peptide" evidence="1">
    <location>
        <begin position="1"/>
        <end position="22"/>
    </location>
</feature>